<reference evidence="2" key="1">
    <citation type="submission" date="2020-03" db="EMBL/GenBank/DDBJ databases">
        <title>Genome of Pelagibius litoralis DSM 21314T.</title>
        <authorList>
            <person name="Wang G."/>
        </authorList>
    </citation>
    <scope>NUCLEOTIDE SEQUENCE</scope>
    <source>
        <strain evidence="2">DSM 21314</strain>
    </source>
</reference>
<dbReference type="Proteomes" id="UP000761264">
    <property type="component" value="Unassembled WGS sequence"/>
</dbReference>
<evidence type="ECO:0000313" key="2">
    <source>
        <dbReference type="EMBL" id="NIA70476.1"/>
    </source>
</evidence>
<dbReference type="EMBL" id="JAAQPH010000014">
    <property type="protein sequence ID" value="NIA70476.1"/>
    <property type="molecule type" value="Genomic_DNA"/>
</dbReference>
<evidence type="ECO:0000256" key="1">
    <source>
        <dbReference type="SAM" id="Phobius"/>
    </source>
</evidence>
<feature type="transmembrane region" description="Helical" evidence="1">
    <location>
        <begin position="250"/>
        <end position="271"/>
    </location>
</feature>
<feature type="transmembrane region" description="Helical" evidence="1">
    <location>
        <begin position="16"/>
        <end position="37"/>
    </location>
</feature>
<sequence length="317" mass="32838">MTASADPSASGLQRPVLFAAFLVGAEILLITGAAGFFRAMNADIPDNLLDGLLPAPGDATLRAEALHARLAWIASVVVALFAAVGATLLAVTKILKEAAPLRRRLLIALVGLAFVTALVATLSDVSREVLQVPILEPTLGRWTVGGIAVATTFAEIRQLVNALFSAATVALVLALAARAGIGATYEQIQGRAISLQARRADLHELLLAAAAVLVSIVITMAAWLTWPTAGLAEDSAAFITITHLGQGIGLYWGIVFSLCLVLAYLPCVAYLKHLAAGEAGTPAATGESAAARQVKLLKDVVALLSPFLSALVPVFLI</sequence>
<proteinExistence type="predicted"/>
<keyword evidence="1" id="KW-1133">Transmembrane helix</keyword>
<feature type="transmembrane region" description="Helical" evidence="1">
    <location>
        <begin position="70"/>
        <end position="92"/>
    </location>
</feature>
<keyword evidence="1" id="KW-0472">Membrane</keyword>
<keyword evidence="1" id="KW-0812">Transmembrane</keyword>
<feature type="transmembrane region" description="Helical" evidence="1">
    <location>
        <begin position="162"/>
        <end position="185"/>
    </location>
</feature>
<name>A0A967EZX5_9PROT</name>
<organism evidence="2 3">
    <name type="scientific">Pelagibius litoralis</name>
    <dbReference type="NCBI Taxonomy" id="374515"/>
    <lineage>
        <taxon>Bacteria</taxon>
        <taxon>Pseudomonadati</taxon>
        <taxon>Pseudomonadota</taxon>
        <taxon>Alphaproteobacteria</taxon>
        <taxon>Rhodospirillales</taxon>
        <taxon>Rhodovibrionaceae</taxon>
        <taxon>Pelagibius</taxon>
    </lineage>
</organism>
<dbReference type="AlphaFoldDB" id="A0A967EZX5"/>
<comment type="caution">
    <text evidence="2">The sequence shown here is derived from an EMBL/GenBank/DDBJ whole genome shotgun (WGS) entry which is preliminary data.</text>
</comment>
<feature type="transmembrane region" description="Helical" evidence="1">
    <location>
        <begin position="205"/>
        <end position="226"/>
    </location>
</feature>
<keyword evidence="3" id="KW-1185">Reference proteome</keyword>
<evidence type="ECO:0000313" key="3">
    <source>
        <dbReference type="Proteomes" id="UP000761264"/>
    </source>
</evidence>
<gene>
    <name evidence="2" type="ORF">HBA54_17915</name>
</gene>
<protein>
    <submittedName>
        <fullName evidence="2">Uncharacterized protein</fullName>
    </submittedName>
</protein>
<accession>A0A967EZX5</accession>
<feature type="transmembrane region" description="Helical" evidence="1">
    <location>
        <begin position="104"/>
        <end position="123"/>
    </location>
</feature>
<dbReference type="RefSeq" id="WP_167227124.1">
    <property type="nucleotide sequence ID" value="NZ_JAAQPH010000014.1"/>
</dbReference>